<dbReference type="InterPro" id="IPR036383">
    <property type="entry name" value="TSP1_rpt_sf"/>
</dbReference>
<feature type="binding site" evidence="14">
    <location>
        <position position="290"/>
    </location>
    <ligand>
        <name>Ca(2+)</name>
        <dbReference type="ChEBI" id="CHEBI:29108"/>
        <label>1</label>
    </ligand>
</feature>
<evidence type="ECO:0000256" key="1">
    <source>
        <dbReference type="ARBA" id="ARBA00004498"/>
    </source>
</evidence>
<evidence type="ECO:0000256" key="3">
    <source>
        <dbReference type="ARBA" id="ARBA00022530"/>
    </source>
</evidence>
<dbReference type="CDD" id="cd04273">
    <property type="entry name" value="ZnMc_ADAMTS_like"/>
    <property type="match status" value="1"/>
</dbReference>
<dbReference type="Pfam" id="PF05986">
    <property type="entry name" value="ADAMTS_spacer1"/>
    <property type="match status" value="1"/>
</dbReference>
<dbReference type="Gene3D" id="2.60.120.830">
    <property type="match status" value="1"/>
</dbReference>
<dbReference type="Pfam" id="PF17771">
    <property type="entry name" value="ADAMTS_CR_2"/>
    <property type="match status" value="1"/>
</dbReference>
<keyword evidence="17" id="KW-0732">Signal</keyword>
<dbReference type="Gene3D" id="3.40.390.10">
    <property type="entry name" value="Collagenase (Catalytic Domain)"/>
    <property type="match status" value="2"/>
</dbReference>
<dbReference type="FunFam" id="2.20.100.10:FF:000006">
    <property type="entry name" value="A disintegrin and metalloproteinase with thrombospondin motifs 1"/>
    <property type="match status" value="1"/>
</dbReference>
<dbReference type="InterPro" id="IPR001590">
    <property type="entry name" value="Peptidase_M12B"/>
</dbReference>
<dbReference type="GO" id="GO:0030198">
    <property type="term" value="P:extracellular matrix organization"/>
    <property type="evidence" value="ECO:0007669"/>
    <property type="project" value="InterPro"/>
</dbReference>
<keyword evidence="9" id="KW-0482">Metalloprotease</keyword>
<dbReference type="PANTHER" id="PTHR13723:SF39">
    <property type="entry name" value="A DISINTEGRIN AND METALLOPROTEINASE WITH THROMBOSPONDIN MOTIFS 15"/>
    <property type="match status" value="1"/>
</dbReference>
<protein>
    <submittedName>
        <fullName evidence="19">A disintegrin and metalloproteinase with thrombospondin motifs 15</fullName>
    </submittedName>
</protein>
<evidence type="ECO:0000256" key="5">
    <source>
        <dbReference type="ARBA" id="ARBA00022685"/>
    </source>
</evidence>
<feature type="chain" id="PRO_5022901663" evidence="17">
    <location>
        <begin position="24"/>
        <end position="989"/>
    </location>
</feature>
<feature type="binding site" evidence="14">
    <location>
        <position position="200"/>
    </location>
    <ligand>
        <name>Ca(2+)</name>
        <dbReference type="ChEBI" id="CHEBI:29108"/>
        <label>1</label>
    </ligand>
</feature>
<feature type="binding site" evidence="14">
    <location>
        <position position="283"/>
    </location>
    <ligand>
        <name>Ca(2+)</name>
        <dbReference type="ChEBI" id="CHEBI:29108"/>
        <label>1</label>
    </ligand>
</feature>
<keyword evidence="20" id="KW-1185">Reference proteome</keyword>
<dbReference type="InterPro" id="IPR010294">
    <property type="entry name" value="ADAMTS_spacer1"/>
</dbReference>
<keyword evidence="2" id="KW-0964">Secreted</keyword>
<accession>A0A5C6PDF0</accession>
<dbReference type="GO" id="GO:0006508">
    <property type="term" value="P:proteolysis"/>
    <property type="evidence" value="ECO:0007669"/>
    <property type="project" value="UniProtKB-KW"/>
</dbReference>
<sequence length="989" mass="107798">MVPLVGALLILTKLLLCCGPVRCLEVDFCSPQRADEHPQGRAEQAGDGGVVFKLRAFTRDLYLRLTPDSGFLAPPESRAASAASDLRDCFYSGDVNADPDSFAALSLCGGLSGGFSYDGMEYFISPGGSARAAPGDPAERTHVISRRGRVDPGGSATRRCGVAPGGNFSASLERYRHLSETVLGGAGRSRRFASIPRFVEVLVVADESMASAHGEDLQHYLLTLMSVVARLYKHPSILNPISVVVVGFMVLGGADKGPKVSSNAALTLRNFCSWQKKLNKHSDKHPDYWDTAVLFTKQQHAKSPQFKVSADCLIYTEGNDSWERRRSARDILSAAVAMGKPRVLSVEGVHGMSEDLDKFLLCTRDLCGATTCDTLGMADVGTMCDPKRSCSVIEDDGLPTAFTAAHELGHVFNMPHDNVKACEEVFGKLKDNHMMSPTLIQIDRSRPGPCVAPPSSPSSWTGVTVRECLLDPPQKQLSLPNNLPGFSYNLHRQCQLAFGPGSKPCPFMQPCSKLWCTGKAQGQLVCQTRHFPWADGTGCGDGRVCHRGSCTAKNSTAQAKVNGRWGAWSPYAGCSRSCGGGVELAKRECNSPTPENGGKYCYGLRVKYRSCNLNPCPDAGKSFREQQCEEFNGMNLNTNRLGSSVVWVPKYSGISHKDQCKLICRANGTGYFYVLAPKVVDGTPCSPDTPSVCVQGKCIKAGCEGKLNSRKKFDKCGVCGGNNQGCTKVSGMFTKPIHGYNFVVTLPVGAANIDVRQRGYQGMMSDENYLAVRNRHGEYILNGNYVVSAAERDLLVKGSLVRYSGTSSSVETLQAVMPLKEPLTVEVLSVGKMTPPRVRYTFYVSKESKEEKVLRKEERSHNRILEGSNKVEPKMGKRPVSRWVAGGWESCTVTCGSGLQRRPVLCQSADKRAAMDCDSAERPQSEKACGDPCPMWTIGTWSHCSKSCGRGFKRRQVRCETGKGVNLPREHCSWKRKPQELDLCYLRTC</sequence>
<feature type="disulfide bond" evidence="15">
    <location>
        <begin position="422"/>
        <end position="450"/>
    </location>
</feature>
<feature type="binding site" evidence="14 16">
    <location>
        <position position="416"/>
    </location>
    <ligand>
        <name>Zn(2+)</name>
        <dbReference type="ChEBI" id="CHEBI:29105"/>
        <note>catalytic</note>
    </ligand>
</feature>
<dbReference type="Proteomes" id="UP000324091">
    <property type="component" value="Chromosome 12"/>
</dbReference>
<comment type="cofactor">
    <cofactor evidence="14">
        <name>Zn(2+)</name>
        <dbReference type="ChEBI" id="CHEBI:29105"/>
    </cofactor>
    <text evidence="14">Binds 1 zinc ion per subunit.</text>
</comment>
<keyword evidence="19" id="KW-0401">Integrin</keyword>
<keyword evidence="4" id="KW-0645">Protease</keyword>
<evidence type="ECO:0000256" key="16">
    <source>
        <dbReference type="PROSITE-ProRule" id="PRU00276"/>
    </source>
</evidence>
<feature type="binding site" evidence="14">
    <location>
        <position position="471"/>
    </location>
    <ligand>
        <name>Ca(2+)</name>
        <dbReference type="ChEBI" id="CHEBI:29108"/>
        <label>1</label>
    </ligand>
</feature>
<feature type="binding site" evidence="14">
    <location>
        <position position="283"/>
    </location>
    <ligand>
        <name>Ca(2+)</name>
        <dbReference type="ChEBI" id="CHEBI:29108"/>
        <label>2</label>
    </ligand>
</feature>
<evidence type="ECO:0000256" key="10">
    <source>
        <dbReference type="ARBA" id="ARBA00023145"/>
    </source>
</evidence>
<evidence type="ECO:0000259" key="18">
    <source>
        <dbReference type="PROSITE" id="PS50215"/>
    </source>
</evidence>
<dbReference type="SMART" id="SM00608">
    <property type="entry name" value="ACR"/>
    <property type="match status" value="1"/>
</dbReference>
<evidence type="ECO:0000256" key="9">
    <source>
        <dbReference type="ARBA" id="ARBA00023049"/>
    </source>
</evidence>
<feature type="disulfide bond" evidence="15">
    <location>
        <begin position="539"/>
        <end position="550"/>
    </location>
</feature>
<evidence type="ECO:0000256" key="6">
    <source>
        <dbReference type="ARBA" id="ARBA00022723"/>
    </source>
</evidence>
<feature type="binding site" evidence="14 16">
    <location>
        <position position="406"/>
    </location>
    <ligand>
        <name>Zn(2+)</name>
        <dbReference type="ChEBI" id="CHEBI:29105"/>
        <note>catalytic</note>
    </ligand>
</feature>
<gene>
    <name evidence="19" type="ORF">D4764_12G0012240</name>
</gene>
<dbReference type="InterPro" id="IPR041645">
    <property type="entry name" value="ADAMTS_CR_2"/>
</dbReference>
<keyword evidence="12" id="KW-0325">Glycoprotein</keyword>
<evidence type="ECO:0000313" key="19">
    <source>
        <dbReference type="EMBL" id="TWW77834.1"/>
    </source>
</evidence>
<dbReference type="PANTHER" id="PTHR13723">
    <property type="entry name" value="ADAMTS A DISINTEGRIN AND METALLOPROTEASE WITH THROMBOSPONDIN MOTIFS PROTEASE"/>
    <property type="match status" value="1"/>
</dbReference>
<reference evidence="19 20" key="1">
    <citation type="submission" date="2019-04" db="EMBL/GenBank/DDBJ databases">
        <title>Chromosome genome assembly for Takifugu flavidus.</title>
        <authorList>
            <person name="Xiao S."/>
        </authorList>
    </citation>
    <scope>NUCLEOTIDE SEQUENCE [LARGE SCALE GENOMIC DNA]</scope>
    <source>
        <strain evidence="19">HTHZ2018</strain>
        <tissue evidence="19">Muscle</tissue>
    </source>
</reference>
<feature type="disulfide bond" evidence="15">
    <location>
        <begin position="384"/>
        <end position="468"/>
    </location>
</feature>
<keyword evidence="11 15" id="KW-1015">Disulfide bond</keyword>
<feature type="disulfide bond" evidence="15">
    <location>
        <begin position="494"/>
        <end position="516"/>
    </location>
</feature>
<dbReference type="PROSITE" id="PS50215">
    <property type="entry name" value="ADAM_MEPRO"/>
    <property type="match status" value="1"/>
</dbReference>
<dbReference type="InterPro" id="IPR045371">
    <property type="entry name" value="ADAMTS_CR_3"/>
</dbReference>
<organism evidence="19 20">
    <name type="scientific">Takifugu flavidus</name>
    <name type="common">sansaifugu</name>
    <dbReference type="NCBI Taxonomy" id="433684"/>
    <lineage>
        <taxon>Eukaryota</taxon>
        <taxon>Metazoa</taxon>
        <taxon>Chordata</taxon>
        <taxon>Craniata</taxon>
        <taxon>Vertebrata</taxon>
        <taxon>Euteleostomi</taxon>
        <taxon>Actinopterygii</taxon>
        <taxon>Neopterygii</taxon>
        <taxon>Teleostei</taxon>
        <taxon>Neoteleostei</taxon>
        <taxon>Acanthomorphata</taxon>
        <taxon>Eupercaria</taxon>
        <taxon>Tetraodontiformes</taxon>
        <taxon>Tetradontoidea</taxon>
        <taxon>Tetraodontidae</taxon>
        <taxon>Takifugu</taxon>
    </lineage>
</organism>
<dbReference type="InterPro" id="IPR000884">
    <property type="entry name" value="TSP1_rpt"/>
</dbReference>
<dbReference type="SUPFAM" id="SSF55486">
    <property type="entry name" value="Metalloproteases ('zincins'), catalytic domain"/>
    <property type="match status" value="1"/>
</dbReference>
<dbReference type="Pfam" id="PF19236">
    <property type="entry name" value="ADAMTS_CR_3"/>
    <property type="match status" value="1"/>
</dbReference>
<dbReference type="GO" id="GO:0031012">
    <property type="term" value="C:extracellular matrix"/>
    <property type="evidence" value="ECO:0007669"/>
    <property type="project" value="TreeGrafter"/>
</dbReference>
<dbReference type="Gene3D" id="2.20.100.10">
    <property type="entry name" value="Thrombospondin type-1 (TSP1) repeat"/>
    <property type="match status" value="3"/>
</dbReference>
<feature type="disulfide bond" evidence="15">
    <location>
        <begin position="578"/>
        <end position="616"/>
    </location>
</feature>
<evidence type="ECO:0000256" key="17">
    <source>
        <dbReference type="SAM" id="SignalP"/>
    </source>
</evidence>
<evidence type="ECO:0000256" key="8">
    <source>
        <dbReference type="ARBA" id="ARBA00022833"/>
    </source>
</evidence>
<keyword evidence="3" id="KW-0272">Extracellular matrix</keyword>
<keyword evidence="10" id="KW-0865">Zymogen</keyword>
<name>A0A5C6PDF0_9TELE</name>
<keyword evidence="6 14" id="KW-0479">Metal-binding</keyword>
<dbReference type="PRINTS" id="PR01857">
    <property type="entry name" value="ADAMTSFAMILY"/>
</dbReference>
<dbReference type="Gene3D" id="3.40.1620.60">
    <property type="match status" value="2"/>
</dbReference>
<evidence type="ECO:0000256" key="7">
    <source>
        <dbReference type="ARBA" id="ARBA00022801"/>
    </source>
</evidence>
<proteinExistence type="predicted"/>
<dbReference type="GO" id="GO:0046872">
    <property type="term" value="F:metal ion binding"/>
    <property type="evidence" value="ECO:0007669"/>
    <property type="project" value="UniProtKB-KW"/>
</dbReference>
<evidence type="ECO:0000256" key="15">
    <source>
        <dbReference type="PIRSR" id="PIRSR613273-3"/>
    </source>
</evidence>
<feature type="disulfide bond" evidence="15">
    <location>
        <begin position="574"/>
        <end position="611"/>
    </location>
</feature>
<feature type="disulfide bond" evidence="15">
    <location>
        <begin position="505"/>
        <end position="526"/>
    </location>
</feature>
<feature type="binding site" evidence="14">
    <location>
        <position position="468"/>
    </location>
    <ligand>
        <name>Ca(2+)</name>
        <dbReference type="ChEBI" id="CHEBI:29108"/>
        <label>1</label>
    </ligand>
</feature>
<feature type="domain" description="Peptidase M12B" evidence="18">
    <location>
        <begin position="197"/>
        <end position="510"/>
    </location>
</feature>
<dbReference type="GO" id="GO:0007229">
    <property type="term" value="P:integrin-mediated signaling pathway"/>
    <property type="evidence" value="ECO:0007669"/>
    <property type="project" value="UniProtKB-KW"/>
</dbReference>
<evidence type="ECO:0000256" key="12">
    <source>
        <dbReference type="ARBA" id="ARBA00023180"/>
    </source>
</evidence>
<dbReference type="GO" id="GO:0004222">
    <property type="term" value="F:metalloendopeptidase activity"/>
    <property type="evidence" value="ECO:0007669"/>
    <property type="project" value="InterPro"/>
</dbReference>
<evidence type="ECO:0000256" key="4">
    <source>
        <dbReference type="ARBA" id="ARBA00022670"/>
    </source>
</evidence>
<comment type="subcellular location">
    <subcellularLocation>
        <location evidence="1">Secreted</location>
        <location evidence="1">Extracellular space</location>
        <location evidence="1">Extracellular matrix</location>
    </subcellularLocation>
</comment>
<feature type="disulfide bond" evidence="15">
    <location>
        <begin position="367"/>
        <end position="372"/>
    </location>
</feature>
<feature type="binding site" evidence="14">
    <location>
        <position position="471"/>
    </location>
    <ligand>
        <name>Ca(2+)</name>
        <dbReference type="ChEBI" id="CHEBI:29108"/>
        <label>2</label>
    </ligand>
</feature>
<feature type="binding site" description="in inhibited form" evidence="14">
    <location>
        <position position="160"/>
    </location>
    <ligand>
        <name>Zn(2+)</name>
        <dbReference type="ChEBI" id="CHEBI:29105"/>
        <note>catalytic</note>
    </ligand>
</feature>
<dbReference type="SUPFAM" id="SSF82895">
    <property type="entry name" value="TSP-1 type 1 repeat"/>
    <property type="match status" value="3"/>
</dbReference>
<dbReference type="InterPro" id="IPR006586">
    <property type="entry name" value="ADAM_Cys-rich"/>
</dbReference>
<comment type="caution">
    <text evidence="16">Lacks conserved residue(s) required for the propagation of feature annotation.</text>
</comment>
<dbReference type="InterPro" id="IPR024079">
    <property type="entry name" value="MetalloPept_cat_dom_sf"/>
</dbReference>
<feature type="disulfide bond" evidence="15">
    <location>
        <begin position="589"/>
        <end position="601"/>
    </location>
</feature>
<feature type="binding site" evidence="14">
    <location>
        <position position="200"/>
    </location>
    <ligand>
        <name>Ca(2+)</name>
        <dbReference type="ChEBI" id="CHEBI:29108"/>
        <label>2</label>
    </ligand>
</feature>
<evidence type="ECO:0000313" key="20">
    <source>
        <dbReference type="Proteomes" id="UP000324091"/>
    </source>
</evidence>
<dbReference type="Pfam" id="PF01421">
    <property type="entry name" value="Reprolysin"/>
    <property type="match status" value="2"/>
</dbReference>
<feature type="signal peptide" evidence="17">
    <location>
        <begin position="1"/>
        <end position="23"/>
    </location>
</feature>
<evidence type="ECO:0000256" key="14">
    <source>
        <dbReference type="PIRSR" id="PIRSR613273-2"/>
    </source>
</evidence>
<dbReference type="InterPro" id="IPR050439">
    <property type="entry name" value="ADAMTS_ADAMTS-like"/>
</dbReference>
<dbReference type="Pfam" id="PF19030">
    <property type="entry name" value="TSP1_ADAMTS"/>
    <property type="match status" value="2"/>
</dbReference>
<feature type="disulfide bond" evidence="15">
    <location>
        <begin position="272"/>
        <end position="390"/>
    </location>
</feature>
<dbReference type="AlphaFoldDB" id="A0A5C6PDF0"/>
<dbReference type="PROSITE" id="PS50092">
    <property type="entry name" value="TSP1"/>
    <property type="match status" value="3"/>
</dbReference>
<dbReference type="InterPro" id="IPR013273">
    <property type="entry name" value="ADAMTS/ADAMTS-like"/>
</dbReference>
<keyword evidence="5" id="KW-0165">Cleavage on pair of basic residues</keyword>
<dbReference type="Pfam" id="PF00090">
    <property type="entry name" value="TSP_1"/>
    <property type="match status" value="1"/>
</dbReference>
<feature type="disulfide bond" evidence="15">
    <location>
        <begin position="511"/>
        <end position="545"/>
    </location>
</feature>
<evidence type="ECO:0000256" key="11">
    <source>
        <dbReference type="ARBA" id="ARBA00023157"/>
    </source>
</evidence>
<evidence type="ECO:0000256" key="2">
    <source>
        <dbReference type="ARBA" id="ARBA00022525"/>
    </source>
</evidence>
<dbReference type="EMBL" id="RHFK02000004">
    <property type="protein sequence ID" value="TWW77834.1"/>
    <property type="molecule type" value="Genomic_DNA"/>
</dbReference>
<dbReference type="SMART" id="SM00209">
    <property type="entry name" value="TSP1"/>
    <property type="match status" value="3"/>
</dbReference>
<feature type="binding site" evidence="14 16">
    <location>
        <position position="410"/>
    </location>
    <ligand>
        <name>Zn(2+)</name>
        <dbReference type="ChEBI" id="CHEBI:29105"/>
        <note>catalytic</note>
    </ligand>
</feature>
<keyword evidence="8 14" id="KW-0862">Zinc</keyword>
<feature type="active site" evidence="13 16">
    <location>
        <position position="407"/>
    </location>
</feature>
<keyword evidence="14" id="KW-0106">Calcium</keyword>
<dbReference type="FunFam" id="2.60.120.830:FF:000001">
    <property type="entry name" value="A disintegrin and metalloproteinase with thrombospondin motifs 1"/>
    <property type="match status" value="1"/>
</dbReference>
<keyword evidence="7" id="KW-0378">Hydrolase</keyword>
<evidence type="ECO:0000256" key="13">
    <source>
        <dbReference type="PIRSR" id="PIRSR613273-1"/>
    </source>
</evidence>
<comment type="caution">
    <text evidence="19">The sequence shown here is derived from an EMBL/GenBank/DDBJ whole genome shotgun (WGS) entry which is preliminary data.</text>
</comment>